<dbReference type="EMBL" id="SZYD01002788">
    <property type="protein sequence ID" value="KAC9138561.1"/>
    <property type="molecule type" value="Genomic_DNA"/>
</dbReference>
<dbReference type="OrthoDB" id="1739705at2759"/>
<reference evidence="4 5" key="1">
    <citation type="submission" date="2019-05" db="EMBL/GenBank/DDBJ databases">
        <title>Mikania micrantha, genome provides insights into the molecular mechanism of rapid growth.</title>
        <authorList>
            <person name="Liu B."/>
        </authorList>
    </citation>
    <scope>NUCLEOTIDE SEQUENCE [LARGE SCALE GENOMIC DNA]</scope>
    <source>
        <strain evidence="4">NLD-2019</strain>
        <tissue evidence="4">Leaf</tissue>
    </source>
</reference>
<keyword evidence="5" id="KW-1185">Reference proteome</keyword>
<feature type="domain" description="GAG-pre-integrase" evidence="2">
    <location>
        <begin position="144"/>
        <end position="194"/>
    </location>
</feature>
<proteinExistence type="predicted"/>
<comment type="caution">
    <text evidence="4">The sequence shown here is derived from an EMBL/GenBank/DDBJ whole genome shotgun (WGS) entry which is preliminary data.</text>
</comment>
<dbReference type="InterPro" id="IPR025724">
    <property type="entry name" value="GAG-pre-integrase_dom"/>
</dbReference>
<evidence type="ECO:0000256" key="1">
    <source>
        <dbReference type="SAM" id="MobiDB-lite"/>
    </source>
</evidence>
<gene>
    <name evidence="4" type="ORF">E3N88_46304</name>
</gene>
<accession>A0A5N6L6Y2</accession>
<feature type="domain" description="Retrovirus-related Pol polyprotein from transposon TNT 1-94-like beta-barrel" evidence="3">
    <location>
        <begin position="34"/>
        <end position="114"/>
    </location>
</feature>
<evidence type="ECO:0000313" key="5">
    <source>
        <dbReference type="Proteomes" id="UP000326396"/>
    </source>
</evidence>
<dbReference type="AlphaFoldDB" id="A0A5N6L6Y2"/>
<feature type="region of interest" description="Disordered" evidence="1">
    <location>
        <begin position="212"/>
        <end position="239"/>
    </location>
</feature>
<evidence type="ECO:0000313" key="4">
    <source>
        <dbReference type="EMBL" id="KAC9138561.1"/>
    </source>
</evidence>
<dbReference type="Pfam" id="PF22936">
    <property type="entry name" value="Pol_BBD"/>
    <property type="match status" value="1"/>
</dbReference>
<evidence type="ECO:0000259" key="2">
    <source>
        <dbReference type="Pfam" id="PF13976"/>
    </source>
</evidence>
<dbReference type="Pfam" id="PF13976">
    <property type="entry name" value="gag_pre-integrs"/>
    <property type="match status" value="1"/>
</dbReference>
<dbReference type="Proteomes" id="UP000326396">
    <property type="component" value="Unassembled WGS sequence"/>
</dbReference>
<name>A0A5N6L6Y2_9ASTR</name>
<organism evidence="4 5">
    <name type="scientific">Mikania micrantha</name>
    <name type="common">bitter vine</name>
    <dbReference type="NCBI Taxonomy" id="192012"/>
    <lineage>
        <taxon>Eukaryota</taxon>
        <taxon>Viridiplantae</taxon>
        <taxon>Streptophyta</taxon>
        <taxon>Embryophyta</taxon>
        <taxon>Tracheophyta</taxon>
        <taxon>Spermatophyta</taxon>
        <taxon>Magnoliopsida</taxon>
        <taxon>eudicotyledons</taxon>
        <taxon>Gunneridae</taxon>
        <taxon>Pentapetalae</taxon>
        <taxon>asterids</taxon>
        <taxon>campanulids</taxon>
        <taxon>Asterales</taxon>
        <taxon>Asteraceae</taxon>
        <taxon>Asteroideae</taxon>
        <taxon>Heliantheae alliance</taxon>
        <taxon>Eupatorieae</taxon>
        <taxon>Mikania</taxon>
    </lineage>
</organism>
<dbReference type="InterPro" id="IPR054722">
    <property type="entry name" value="PolX-like_BBD"/>
</dbReference>
<sequence length="239" mass="27283">MEEPHLFFHHTPETSDNYTLVASTSNDRNKAHLWFLDSGCSNHMTGAKESFTNLDSSFKLEVNLGDKKKLKVEGKGTVKIMMNGDRYKLLDDVYYAPKLEYNLLSVGQLMRKGYSLTFDDGECIIRNKTTGINLMAISVSNNNMFLLDASLDTGDQSNNQQLTDDQSSLWHLRYGHLNFQGLKLLSEKNMDELGVFPENQRRGIRTLQEVQGLGGKRFKPHHQGSQKRQRGRILLNRVQ</sequence>
<feature type="compositionally biased region" description="Basic residues" evidence="1">
    <location>
        <begin position="216"/>
        <end position="231"/>
    </location>
</feature>
<protein>
    <submittedName>
        <fullName evidence="4">Uncharacterized protein</fullName>
    </submittedName>
</protein>
<evidence type="ECO:0000259" key="3">
    <source>
        <dbReference type="Pfam" id="PF22936"/>
    </source>
</evidence>